<dbReference type="SUPFAM" id="SSF58014">
    <property type="entry name" value="Coiled-coil domain of nucleotide exchange factor GrpE"/>
    <property type="match status" value="1"/>
</dbReference>
<dbReference type="GO" id="GO:0005737">
    <property type="term" value="C:cytoplasm"/>
    <property type="evidence" value="ECO:0007669"/>
    <property type="project" value="UniProtKB-SubCell"/>
</dbReference>
<dbReference type="Pfam" id="PF01025">
    <property type="entry name" value="GrpE"/>
    <property type="match status" value="1"/>
</dbReference>
<evidence type="ECO:0000256" key="13">
    <source>
        <dbReference type="SAM" id="MobiDB-lite"/>
    </source>
</evidence>
<dbReference type="PANTHER" id="PTHR21237">
    <property type="entry name" value="GRPE PROTEIN"/>
    <property type="match status" value="1"/>
</dbReference>
<dbReference type="PRINTS" id="PR00773">
    <property type="entry name" value="GRPEPROTEIN"/>
</dbReference>
<dbReference type="PROSITE" id="PS01071">
    <property type="entry name" value="GRPE"/>
    <property type="match status" value="1"/>
</dbReference>
<reference evidence="14 15" key="1">
    <citation type="submission" date="2017-06" db="EMBL/GenBank/DDBJ databases">
        <title>the draft geome sequence of Illustriluteabacillus marina B3227.</title>
        <authorList>
            <person name="He R.-H."/>
            <person name="Du Z.-J."/>
        </authorList>
    </citation>
    <scope>NUCLEOTIDE SEQUENCE [LARGE SCALE GENOMIC DNA]</scope>
    <source>
        <strain evidence="14 15">B3227</strain>
    </source>
</reference>
<dbReference type="AlphaFoldDB" id="A0A2I0QXH6"/>
<proteinExistence type="inferred from homology"/>
<feature type="compositionally biased region" description="Acidic residues" evidence="13">
    <location>
        <begin position="40"/>
        <end position="54"/>
    </location>
</feature>
<evidence type="ECO:0000256" key="7">
    <source>
        <dbReference type="ARBA" id="ARBA00053401"/>
    </source>
</evidence>
<dbReference type="GO" id="GO:0006457">
    <property type="term" value="P:protein folding"/>
    <property type="evidence" value="ECO:0007669"/>
    <property type="project" value="InterPro"/>
</dbReference>
<evidence type="ECO:0000256" key="9">
    <source>
        <dbReference type="ARBA" id="ARBA00076414"/>
    </source>
</evidence>
<organism evidence="14 15">
    <name type="scientific">Halalkalibacillus sediminis</name>
    <dbReference type="NCBI Taxonomy" id="2018042"/>
    <lineage>
        <taxon>Bacteria</taxon>
        <taxon>Bacillati</taxon>
        <taxon>Bacillota</taxon>
        <taxon>Bacilli</taxon>
        <taxon>Bacillales</taxon>
        <taxon>Bacillaceae</taxon>
        <taxon>Halalkalibacillus</taxon>
    </lineage>
</organism>
<evidence type="ECO:0000256" key="2">
    <source>
        <dbReference type="ARBA" id="ARBA00009054"/>
    </source>
</evidence>
<dbReference type="GO" id="GO:0051082">
    <property type="term" value="F:unfolded protein binding"/>
    <property type="evidence" value="ECO:0007669"/>
    <property type="project" value="TreeGrafter"/>
</dbReference>
<dbReference type="InterPro" id="IPR013805">
    <property type="entry name" value="GrpE_CC"/>
</dbReference>
<dbReference type="HAMAP" id="MF_01151">
    <property type="entry name" value="GrpE"/>
    <property type="match status" value="1"/>
</dbReference>
<dbReference type="GO" id="GO:0000774">
    <property type="term" value="F:adenyl-nucleotide exchange factor activity"/>
    <property type="evidence" value="ECO:0007669"/>
    <property type="project" value="InterPro"/>
</dbReference>
<accession>A0A2I0QXH6</accession>
<dbReference type="SUPFAM" id="SSF51064">
    <property type="entry name" value="Head domain of nucleotide exchange factor GrpE"/>
    <property type="match status" value="1"/>
</dbReference>
<evidence type="ECO:0000313" key="15">
    <source>
        <dbReference type="Proteomes" id="UP000243524"/>
    </source>
</evidence>
<dbReference type="GO" id="GO:0042803">
    <property type="term" value="F:protein homodimerization activity"/>
    <property type="evidence" value="ECO:0007669"/>
    <property type="project" value="InterPro"/>
</dbReference>
<comment type="caution">
    <text evidence="14">The sequence shown here is derived from an EMBL/GenBank/DDBJ whole genome shotgun (WGS) entry which is preliminary data.</text>
</comment>
<evidence type="ECO:0000256" key="4">
    <source>
        <dbReference type="ARBA" id="ARBA00022490"/>
    </source>
</evidence>
<dbReference type="CDD" id="cd00446">
    <property type="entry name" value="GrpE"/>
    <property type="match status" value="1"/>
</dbReference>
<keyword evidence="6 10" id="KW-0143">Chaperone</keyword>
<keyword evidence="5 10" id="KW-0346">Stress response</keyword>
<dbReference type="Gene3D" id="2.30.22.10">
    <property type="entry name" value="Head domain of nucleotide exchange factor GrpE"/>
    <property type="match status" value="1"/>
</dbReference>
<dbReference type="NCBIfam" id="NF010738">
    <property type="entry name" value="PRK14140.1"/>
    <property type="match status" value="1"/>
</dbReference>
<feature type="region of interest" description="Disordered" evidence="13">
    <location>
        <begin position="29"/>
        <end position="57"/>
    </location>
</feature>
<evidence type="ECO:0000313" key="14">
    <source>
        <dbReference type="EMBL" id="PKR79042.1"/>
    </source>
</evidence>
<gene>
    <name evidence="10" type="primary">grpE</name>
    <name evidence="14" type="ORF">CEY16_04635</name>
</gene>
<dbReference type="Proteomes" id="UP000243524">
    <property type="component" value="Unassembled WGS sequence"/>
</dbReference>
<dbReference type="GO" id="GO:0051087">
    <property type="term" value="F:protein-folding chaperone binding"/>
    <property type="evidence" value="ECO:0007669"/>
    <property type="project" value="InterPro"/>
</dbReference>
<comment type="subcellular location">
    <subcellularLocation>
        <location evidence="1 10">Cytoplasm</location>
    </subcellularLocation>
</comment>
<name>A0A2I0QXH6_9BACI</name>
<dbReference type="Gene3D" id="3.90.20.20">
    <property type="match status" value="1"/>
</dbReference>
<evidence type="ECO:0000256" key="8">
    <source>
        <dbReference type="ARBA" id="ARBA00072274"/>
    </source>
</evidence>
<comment type="function">
    <text evidence="7 10 11">Participates actively in the response to hyperosmotic and heat shock by preventing the aggregation of stress-denatured proteins, in association with DnaK and GrpE. It is the nucleotide exchange factor for DnaK and may function as a thermosensor. Unfolded proteins bind initially to DnaJ; upon interaction with the DnaJ-bound protein, DnaK hydrolyzes its bound ATP, resulting in the formation of a stable complex. GrpE releases ADP from DnaK; ATP binding to DnaK triggers the release of the substrate protein, thus completing the reaction cycle. Several rounds of ATP-dependent interactions between DnaJ, DnaK and GrpE are required for fully efficient folding.</text>
</comment>
<dbReference type="FunFam" id="2.30.22.10:FF:000001">
    <property type="entry name" value="Protein GrpE"/>
    <property type="match status" value="1"/>
</dbReference>
<evidence type="ECO:0000256" key="12">
    <source>
        <dbReference type="RuleBase" id="RU004478"/>
    </source>
</evidence>
<evidence type="ECO:0000256" key="3">
    <source>
        <dbReference type="ARBA" id="ARBA00011738"/>
    </source>
</evidence>
<dbReference type="EMBL" id="PJNH01000001">
    <property type="protein sequence ID" value="PKR79042.1"/>
    <property type="molecule type" value="Genomic_DNA"/>
</dbReference>
<evidence type="ECO:0000256" key="1">
    <source>
        <dbReference type="ARBA" id="ARBA00004496"/>
    </source>
</evidence>
<evidence type="ECO:0000256" key="11">
    <source>
        <dbReference type="RuleBase" id="RU000639"/>
    </source>
</evidence>
<comment type="subunit">
    <text evidence="3 10">Homodimer.</text>
</comment>
<evidence type="ECO:0000256" key="6">
    <source>
        <dbReference type="ARBA" id="ARBA00023186"/>
    </source>
</evidence>
<dbReference type="InterPro" id="IPR009012">
    <property type="entry name" value="GrpE_head"/>
</dbReference>
<keyword evidence="4 10" id="KW-0963">Cytoplasm</keyword>
<evidence type="ECO:0000256" key="10">
    <source>
        <dbReference type="HAMAP-Rule" id="MF_01151"/>
    </source>
</evidence>
<dbReference type="PANTHER" id="PTHR21237:SF23">
    <property type="entry name" value="GRPE PROTEIN HOMOLOG, MITOCHONDRIAL"/>
    <property type="match status" value="1"/>
</dbReference>
<sequence>MIYYAIGKHGVLIWEVTVLDEKKTDEQVLNDQDVSKENVEEQTVDTENNEENEQEEKTEVEQLIEEKEELNNRLIRLQADFDNYRRRVKKEKENDLKYKSQDLATELIPVLDNFERALQVEVSDKDQSFVDGVKMVYQQLQQSLANAGIEEIEAENESFDPQKHQAIMQVEEEGYESDQVVEVLQKGYQLKDRVIRPAMVKVNQ</sequence>
<protein>
    <recommendedName>
        <fullName evidence="8 10">Protein GrpE</fullName>
    </recommendedName>
    <alternativeName>
        <fullName evidence="9 10">HSP-70 cofactor</fullName>
    </alternativeName>
</protein>
<dbReference type="OrthoDB" id="9812586at2"/>
<keyword evidence="15" id="KW-1185">Reference proteome</keyword>
<dbReference type="InterPro" id="IPR000740">
    <property type="entry name" value="GrpE"/>
</dbReference>
<comment type="similarity">
    <text evidence="2 10 12">Belongs to the GrpE family.</text>
</comment>
<evidence type="ECO:0000256" key="5">
    <source>
        <dbReference type="ARBA" id="ARBA00023016"/>
    </source>
</evidence>